<dbReference type="InterPro" id="IPR043129">
    <property type="entry name" value="ATPase_NBD"/>
</dbReference>
<evidence type="ECO:0000256" key="1">
    <source>
        <dbReference type="ARBA" id="ARBA00049360"/>
    </source>
</evidence>
<name>A0A2P4YJF0_9STRA</name>
<dbReference type="Proteomes" id="UP000237271">
    <property type="component" value="Unassembled WGS sequence"/>
</dbReference>
<comment type="caution">
    <text evidence="2">The sequence shown here is derived from an EMBL/GenBank/DDBJ whole genome shotgun (WGS) entry which is preliminary data.</text>
</comment>
<protein>
    <submittedName>
        <fullName evidence="2">Actin-like protein</fullName>
    </submittedName>
</protein>
<organism evidence="2 3">
    <name type="scientific">Phytophthora palmivora</name>
    <dbReference type="NCBI Taxonomy" id="4796"/>
    <lineage>
        <taxon>Eukaryota</taxon>
        <taxon>Sar</taxon>
        <taxon>Stramenopiles</taxon>
        <taxon>Oomycota</taxon>
        <taxon>Peronosporomycetes</taxon>
        <taxon>Peronosporales</taxon>
        <taxon>Peronosporaceae</taxon>
        <taxon>Phytophthora</taxon>
    </lineage>
</organism>
<dbReference type="AlphaFoldDB" id="A0A2P4YJF0"/>
<dbReference type="Gene3D" id="3.30.420.40">
    <property type="match status" value="2"/>
</dbReference>
<dbReference type="Pfam" id="PF00022">
    <property type="entry name" value="Actin"/>
    <property type="match status" value="1"/>
</dbReference>
<evidence type="ECO:0000313" key="2">
    <source>
        <dbReference type="EMBL" id="POM77928.1"/>
    </source>
</evidence>
<evidence type="ECO:0000313" key="3">
    <source>
        <dbReference type="Proteomes" id="UP000237271"/>
    </source>
</evidence>
<proteinExistence type="predicted"/>
<keyword evidence="3" id="KW-1185">Reference proteome</keyword>
<dbReference type="InterPro" id="IPR004000">
    <property type="entry name" value="Actin"/>
</dbReference>
<sequence length="81" mass="9289">KRLADERQAANLAMHSKYQQAHAEALEVNVLSHRMQRFAVWFGGSMVASTPDFYRVCHTKAQYDEEGPRIARHNPVFNATM</sequence>
<reference evidence="2 3" key="1">
    <citation type="journal article" date="2017" name="Genome Biol. Evol.">
        <title>Phytophthora megakarya and P. palmivora, closely related causal agents of cacao black pod rot, underwent increases in genome sizes and gene numbers by different mechanisms.</title>
        <authorList>
            <person name="Ali S.S."/>
            <person name="Shao J."/>
            <person name="Lary D.J."/>
            <person name="Kronmiller B."/>
            <person name="Shen D."/>
            <person name="Strem M.D."/>
            <person name="Amoako-Attah I."/>
            <person name="Akrofi A.Y."/>
            <person name="Begoude B.A."/>
            <person name="Ten Hoopen G.M."/>
            <person name="Coulibaly K."/>
            <person name="Kebe B.I."/>
            <person name="Melnick R.L."/>
            <person name="Guiltinan M.J."/>
            <person name="Tyler B.M."/>
            <person name="Meinhardt L.W."/>
            <person name="Bailey B.A."/>
        </authorList>
    </citation>
    <scope>NUCLEOTIDE SEQUENCE [LARGE SCALE GENOMIC DNA]</scope>
    <source>
        <strain evidence="3">sbr112.9</strain>
    </source>
</reference>
<comment type="catalytic activity">
    <reaction evidence="1">
        <text>ATP + H2O = ADP + phosphate + H(+)</text>
        <dbReference type="Rhea" id="RHEA:13065"/>
        <dbReference type="ChEBI" id="CHEBI:15377"/>
        <dbReference type="ChEBI" id="CHEBI:15378"/>
        <dbReference type="ChEBI" id="CHEBI:30616"/>
        <dbReference type="ChEBI" id="CHEBI:43474"/>
        <dbReference type="ChEBI" id="CHEBI:456216"/>
    </reaction>
</comment>
<accession>A0A2P4YJF0</accession>
<gene>
    <name evidence="2" type="ORF">PHPALM_4613</name>
</gene>
<dbReference type="SUPFAM" id="SSF53067">
    <property type="entry name" value="Actin-like ATPase domain"/>
    <property type="match status" value="1"/>
</dbReference>
<dbReference type="OrthoDB" id="421448at2759"/>
<dbReference type="EMBL" id="NCKW01002248">
    <property type="protein sequence ID" value="POM77928.1"/>
    <property type="molecule type" value="Genomic_DNA"/>
</dbReference>
<feature type="non-terminal residue" evidence="2">
    <location>
        <position position="1"/>
    </location>
</feature>